<feature type="region of interest" description="Disordered" evidence="4">
    <location>
        <begin position="783"/>
        <end position="807"/>
    </location>
</feature>
<dbReference type="EMBL" id="PUHR01000015">
    <property type="protein sequence ID" value="KAG0671146.1"/>
    <property type="molecule type" value="Genomic_DNA"/>
</dbReference>
<dbReference type="AlphaFoldDB" id="A0A9P6WDV8"/>
<evidence type="ECO:0000313" key="5">
    <source>
        <dbReference type="EMBL" id="KAG0671146.1"/>
    </source>
</evidence>
<evidence type="ECO:0000256" key="3">
    <source>
        <dbReference type="ARBA" id="ARBA00023242"/>
    </source>
</evidence>
<evidence type="ECO:0000313" key="6">
    <source>
        <dbReference type="Proteomes" id="UP000750334"/>
    </source>
</evidence>
<feature type="region of interest" description="Disordered" evidence="4">
    <location>
        <begin position="503"/>
        <end position="533"/>
    </location>
</feature>
<comment type="subcellular location">
    <subcellularLocation>
        <location evidence="1">Nucleus</location>
        <location evidence="1">Nucleolus</location>
    </subcellularLocation>
</comment>
<feature type="region of interest" description="Disordered" evidence="4">
    <location>
        <begin position="638"/>
        <end position="744"/>
    </location>
</feature>
<sequence>MAKKSKSKSRSKSSKRALNALEIAERELEGSASDDNNETYNPRRNGTVVNLLKKSERRGNNYSDDESDIASDDSFEDEELDSDEAFGPGDDVDLLGSKLSQTARDKKKLGKLGSTDEIDVDNLSDDGYTSIEEGELMSLSEIWDMDSKRTPAPAASVVSKQSNTEEESDDEGDEIKFQDSDIESSEGESGSEESSSEESDADSESEDPFDEISDNDEDVELKTITSNLMKDTAKFTSKRLATYGTGEENEYILPSVQENEGTQKLSLSDMMNIVDDKQITRKATLIQGQNEATAIPLPQRIQQRNERKAAYEISKDEVNRWSDAVKQNRRAEHLSFPLNQKVEHQEASVFTIPVNENTASALQDKVNAVLEESNLMDPEKNTTFEDLDTAKMTPEEMKKRTVEMRLMRELMFREERKARRIKKIKSKAYHRIKKKEIQRNRELAGVSDESDTDLDIARAKERMTLKHKTNSKWAKDMTKHGMTNDAETREEMEEMLRQGERLKAKIQDRNSDEEDERKGLSDIEAEEVDDTKDANMKDRLGKTGVMNMAFMKNAEAREREANLQNISNLRAFENGGELLDSDEEPEKEALDENVQLNKGRRIYAPINLVTKKEAKEADKILKAEVSIDNSTNLANRLMKKSSKINNQDKKSDENDDSEGKSKEPENPWLVGSDDEDISSKNIKRSTKVSVIDKDSSKEAKRTQKIDKKLAKQNKKNSKESNNDDGDILLDSESGNKLNIVDPYGGSDEDLGDGFAFKQQDVIADAFAGDNVVAEFVNEKKRVAEDDDDKEEDVTLPGWGDWAGSGTQQRKKRFIKKVKGVVQKDKRKDKRLQNVIINEKVNKKNIKYQSSAVPFPFENKEQYERSLRMPLGQQWTSRKSHQNLIKPRIMTKPGEVIDPLKAPFK</sequence>
<feature type="compositionally biased region" description="Basic and acidic residues" evidence="4">
    <location>
        <begin position="503"/>
        <end position="521"/>
    </location>
</feature>
<comment type="caution">
    <text evidence="5">The sequence shown here is derived from an EMBL/GenBank/DDBJ whole genome shotgun (WGS) entry which is preliminary data.</text>
</comment>
<proteinExistence type="predicted"/>
<feature type="region of interest" description="Disordered" evidence="4">
    <location>
        <begin position="142"/>
        <end position="225"/>
    </location>
</feature>
<feature type="region of interest" description="Disordered" evidence="4">
    <location>
        <begin position="868"/>
        <end position="889"/>
    </location>
</feature>
<gene>
    <name evidence="5" type="ORF">C6P45_001159</name>
</gene>
<dbReference type="PANTHER" id="PTHR14150">
    <property type="entry name" value="U3 SMALL NUCLEOLAR RNA-ASSOCIATED PROTEIN 14"/>
    <property type="match status" value="1"/>
</dbReference>
<keyword evidence="3" id="KW-0539">Nucleus</keyword>
<evidence type="ECO:0008006" key="7">
    <source>
        <dbReference type="Google" id="ProtNLM"/>
    </source>
</evidence>
<reference evidence="5 6" key="1">
    <citation type="submission" date="2020-11" db="EMBL/GenBank/DDBJ databases">
        <title>Kefir isolates.</title>
        <authorList>
            <person name="Marcisauskas S."/>
            <person name="Kim Y."/>
            <person name="Blasche S."/>
        </authorList>
    </citation>
    <scope>NUCLEOTIDE SEQUENCE [LARGE SCALE GENOMIC DNA]</scope>
    <source>
        <strain evidence="5 6">OG2</strain>
    </source>
</reference>
<feature type="region of interest" description="Disordered" evidence="4">
    <location>
        <begin position="1"/>
        <end position="128"/>
    </location>
</feature>
<feature type="compositionally biased region" description="Basic and acidic residues" evidence="4">
    <location>
        <begin position="690"/>
        <end position="709"/>
    </location>
</feature>
<dbReference type="OrthoDB" id="277439at2759"/>
<evidence type="ECO:0000256" key="4">
    <source>
        <dbReference type="SAM" id="MobiDB-lite"/>
    </source>
</evidence>
<name>A0A9P6WDV8_MAUEX</name>
<dbReference type="InterPro" id="IPR006709">
    <property type="entry name" value="SSU_processome_Utp14"/>
</dbReference>
<dbReference type="Pfam" id="PF04615">
    <property type="entry name" value="Utp14"/>
    <property type="match status" value="1"/>
</dbReference>
<feature type="compositionally biased region" description="Acidic residues" evidence="4">
    <location>
        <begin position="784"/>
        <end position="793"/>
    </location>
</feature>
<feature type="compositionally biased region" description="Basic and acidic residues" evidence="4">
    <location>
        <begin position="646"/>
        <end position="665"/>
    </location>
</feature>
<feature type="compositionally biased region" description="Acidic residues" evidence="4">
    <location>
        <begin position="63"/>
        <end position="84"/>
    </location>
</feature>
<dbReference type="GO" id="GO:0032040">
    <property type="term" value="C:small-subunit processome"/>
    <property type="evidence" value="ECO:0007669"/>
    <property type="project" value="InterPro"/>
</dbReference>
<feature type="compositionally biased region" description="Polar residues" evidence="4">
    <location>
        <begin position="38"/>
        <end position="48"/>
    </location>
</feature>
<dbReference type="GO" id="GO:0006364">
    <property type="term" value="P:rRNA processing"/>
    <property type="evidence" value="ECO:0007669"/>
    <property type="project" value="InterPro"/>
</dbReference>
<evidence type="ECO:0000256" key="2">
    <source>
        <dbReference type="ARBA" id="ARBA00022553"/>
    </source>
</evidence>
<organism evidence="5 6">
    <name type="scientific">Maudiozyma exigua</name>
    <name type="common">Yeast</name>
    <name type="synonym">Kazachstania exigua</name>
    <dbReference type="NCBI Taxonomy" id="34358"/>
    <lineage>
        <taxon>Eukaryota</taxon>
        <taxon>Fungi</taxon>
        <taxon>Dikarya</taxon>
        <taxon>Ascomycota</taxon>
        <taxon>Saccharomycotina</taxon>
        <taxon>Saccharomycetes</taxon>
        <taxon>Saccharomycetales</taxon>
        <taxon>Saccharomycetaceae</taxon>
        <taxon>Maudiozyma</taxon>
    </lineage>
</organism>
<dbReference type="Proteomes" id="UP000750334">
    <property type="component" value="Unassembled WGS sequence"/>
</dbReference>
<dbReference type="PANTHER" id="PTHR14150:SF12">
    <property type="entry name" value="U3 SMALL NUCLEOLAR RNA-ASSOCIATED PROTEIN 14 HOMOLOG A"/>
    <property type="match status" value="1"/>
</dbReference>
<protein>
    <recommendedName>
        <fullName evidence="7">U3 small nucleolar RNA-associated protein 14</fullName>
    </recommendedName>
</protein>
<keyword evidence="2" id="KW-0597">Phosphoprotein</keyword>
<accession>A0A9P6WDV8</accession>
<evidence type="ECO:0000256" key="1">
    <source>
        <dbReference type="ARBA" id="ARBA00004604"/>
    </source>
</evidence>
<feature type="compositionally biased region" description="Acidic residues" evidence="4">
    <location>
        <begin position="164"/>
        <end position="173"/>
    </location>
</feature>
<feature type="compositionally biased region" description="Basic residues" evidence="4">
    <location>
        <begin position="1"/>
        <end position="15"/>
    </location>
</feature>
<keyword evidence="6" id="KW-1185">Reference proteome</keyword>
<feature type="compositionally biased region" description="Acidic residues" evidence="4">
    <location>
        <begin position="180"/>
        <end position="219"/>
    </location>
</feature>